<dbReference type="OrthoDB" id="126293at2759"/>
<reference evidence="1" key="1">
    <citation type="submission" date="2023-04" db="EMBL/GenBank/DDBJ databases">
        <title>Phytophthora fragariaefolia NBRC 109709.</title>
        <authorList>
            <person name="Ichikawa N."/>
            <person name="Sato H."/>
            <person name="Tonouchi N."/>
        </authorList>
    </citation>
    <scope>NUCLEOTIDE SEQUENCE</scope>
    <source>
        <strain evidence="1">NBRC 109709</strain>
    </source>
</reference>
<dbReference type="EMBL" id="BSXT01001206">
    <property type="protein sequence ID" value="GMF39967.1"/>
    <property type="molecule type" value="Genomic_DNA"/>
</dbReference>
<organism evidence="1 2">
    <name type="scientific">Phytophthora fragariaefolia</name>
    <dbReference type="NCBI Taxonomy" id="1490495"/>
    <lineage>
        <taxon>Eukaryota</taxon>
        <taxon>Sar</taxon>
        <taxon>Stramenopiles</taxon>
        <taxon>Oomycota</taxon>
        <taxon>Peronosporomycetes</taxon>
        <taxon>Peronosporales</taxon>
        <taxon>Peronosporaceae</taxon>
        <taxon>Phytophthora</taxon>
    </lineage>
</organism>
<accession>A0A9W6XJU7</accession>
<comment type="caution">
    <text evidence="1">The sequence shown here is derived from an EMBL/GenBank/DDBJ whole genome shotgun (WGS) entry which is preliminary data.</text>
</comment>
<protein>
    <submittedName>
        <fullName evidence="1">Unnamed protein product</fullName>
    </submittedName>
</protein>
<keyword evidence="2" id="KW-1185">Reference proteome</keyword>
<dbReference type="Proteomes" id="UP001165121">
    <property type="component" value="Unassembled WGS sequence"/>
</dbReference>
<gene>
    <name evidence="1" type="ORF">Pfra01_001208300</name>
</gene>
<dbReference type="AlphaFoldDB" id="A0A9W6XJU7"/>
<evidence type="ECO:0000313" key="1">
    <source>
        <dbReference type="EMBL" id="GMF39967.1"/>
    </source>
</evidence>
<name>A0A9W6XJU7_9STRA</name>
<evidence type="ECO:0000313" key="2">
    <source>
        <dbReference type="Proteomes" id="UP001165121"/>
    </source>
</evidence>
<proteinExistence type="predicted"/>
<sequence length="105" mass="12084">MQDRRDFMQKYEAYLAAVNALQMPYSGSFAMPVAACIESQTKRMIARDELNTAPNMILEQQWVAYFMQAKVPSLVNYAALDVAMKRLEMKTIWPEPEKQDDEPSS</sequence>